<dbReference type="InterPro" id="IPR019529">
    <property type="entry name" value="Syntaxin-18_N"/>
</dbReference>
<gene>
    <name evidence="12" type="ORF">BN1708_016394</name>
</gene>
<sequence length="393" mass="43349">SLISQVEARPSCILRHAPCYQLSHARPAPSPTMADLTPAFNELLAKHSAPSTRKKFSLEDIDGFLKEAYRINSHITTLHNELKDVRQSYLSTAQPRKTHIRAPTTTTTTAPQQQQQQQRYLTDRDREDVDANAKQMLRELNASIRALEEAETLRRETEAALIRKKFVRGLGALGAWAAGDGALSGSGGSGGSKTAEHAAAEARARDEGQHRDGVVWFLRQRLQLCGRTQQAMMETRLTREMEKSRSVLARAGPGAGLTGFYEVMPSRGTKAGALREEGRGYGPVEDLTEEQIQMFEKGNQDMLQHYNSTLDKVRTAEKSLIEISELQTLLVGNLATQSANIEQLVADLENMGDNVGGGNKQLKEATKRPSAARYTFFASAGLCAFLIVWDLII</sequence>
<dbReference type="AlphaFoldDB" id="A0A0G4MLL4"/>
<protein>
    <recommendedName>
        <fullName evidence="11">SNARE-complex protein Syntaxin-18 N-terminal domain-containing protein</fullName>
    </recommendedName>
</protein>
<keyword evidence="5" id="KW-0653">Protein transport</keyword>
<evidence type="ECO:0000256" key="9">
    <source>
        <dbReference type="SAM" id="Coils"/>
    </source>
</evidence>
<evidence type="ECO:0000313" key="13">
    <source>
        <dbReference type="Proteomes" id="UP000044602"/>
    </source>
</evidence>
<organism evidence="12 13">
    <name type="scientific">Verticillium longisporum</name>
    <name type="common">Verticillium dahliae var. longisporum</name>
    <dbReference type="NCBI Taxonomy" id="100787"/>
    <lineage>
        <taxon>Eukaryota</taxon>
        <taxon>Fungi</taxon>
        <taxon>Dikarya</taxon>
        <taxon>Ascomycota</taxon>
        <taxon>Pezizomycotina</taxon>
        <taxon>Sordariomycetes</taxon>
        <taxon>Hypocreomycetidae</taxon>
        <taxon>Glomerellales</taxon>
        <taxon>Plectosphaerellaceae</taxon>
        <taxon>Verticillium</taxon>
    </lineage>
</organism>
<keyword evidence="6" id="KW-1133">Transmembrane helix</keyword>
<evidence type="ECO:0000259" key="11">
    <source>
        <dbReference type="Pfam" id="PF10496"/>
    </source>
</evidence>
<dbReference type="Gene3D" id="1.20.5.110">
    <property type="match status" value="1"/>
</dbReference>
<feature type="region of interest" description="Disordered" evidence="10">
    <location>
        <begin position="92"/>
        <end position="126"/>
    </location>
</feature>
<feature type="compositionally biased region" description="Basic and acidic residues" evidence="10">
    <location>
        <begin position="194"/>
        <end position="206"/>
    </location>
</feature>
<evidence type="ECO:0000256" key="3">
    <source>
        <dbReference type="ARBA" id="ARBA00022448"/>
    </source>
</evidence>
<accession>A0A0G4MLL4</accession>
<comment type="subcellular location">
    <subcellularLocation>
        <location evidence="1">Membrane</location>
        <topology evidence="1">Single-pass type IV membrane protein</topology>
    </subcellularLocation>
</comment>
<comment type="similarity">
    <text evidence="2">Belongs to the syntaxin family.</text>
</comment>
<evidence type="ECO:0000313" key="12">
    <source>
        <dbReference type="EMBL" id="CRK35059.1"/>
    </source>
</evidence>
<keyword evidence="4" id="KW-0812">Transmembrane</keyword>
<evidence type="ECO:0000256" key="10">
    <source>
        <dbReference type="SAM" id="MobiDB-lite"/>
    </source>
</evidence>
<dbReference type="PANTHER" id="PTHR15959">
    <property type="entry name" value="SYNTAXIN-18"/>
    <property type="match status" value="1"/>
</dbReference>
<keyword evidence="13" id="KW-1185">Reference proteome</keyword>
<feature type="non-terminal residue" evidence="12">
    <location>
        <position position="1"/>
    </location>
</feature>
<dbReference type="GO" id="GO:0006890">
    <property type="term" value="P:retrograde vesicle-mediated transport, Golgi to endoplasmic reticulum"/>
    <property type="evidence" value="ECO:0007669"/>
    <property type="project" value="TreeGrafter"/>
</dbReference>
<evidence type="ECO:0000256" key="5">
    <source>
        <dbReference type="ARBA" id="ARBA00022927"/>
    </source>
</evidence>
<proteinExistence type="inferred from homology"/>
<keyword evidence="3" id="KW-0813">Transport</keyword>
<reference evidence="12 13" key="1">
    <citation type="submission" date="2015-05" db="EMBL/GenBank/DDBJ databases">
        <authorList>
            <person name="Wang D.B."/>
            <person name="Wang M."/>
        </authorList>
    </citation>
    <scope>NUCLEOTIDE SEQUENCE [LARGE SCALE GENOMIC DNA]</scope>
    <source>
        <strain evidence="12">VL1</strain>
    </source>
</reference>
<evidence type="ECO:0000256" key="8">
    <source>
        <dbReference type="ARBA" id="ARBA00023136"/>
    </source>
</evidence>
<feature type="coiled-coil region" evidence="9">
    <location>
        <begin position="130"/>
        <end position="160"/>
    </location>
</feature>
<feature type="region of interest" description="Disordered" evidence="10">
    <location>
        <begin position="183"/>
        <end position="206"/>
    </location>
</feature>
<dbReference type="GO" id="GO:0005783">
    <property type="term" value="C:endoplasmic reticulum"/>
    <property type="evidence" value="ECO:0007669"/>
    <property type="project" value="TreeGrafter"/>
</dbReference>
<evidence type="ECO:0000256" key="1">
    <source>
        <dbReference type="ARBA" id="ARBA00004211"/>
    </source>
</evidence>
<evidence type="ECO:0000256" key="6">
    <source>
        <dbReference type="ARBA" id="ARBA00022989"/>
    </source>
</evidence>
<dbReference type="PANTHER" id="PTHR15959:SF0">
    <property type="entry name" value="SYNTAXIN-18"/>
    <property type="match status" value="1"/>
</dbReference>
<dbReference type="GO" id="GO:0031201">
    <property type="term" value="C:SNARE complex"/>
    <property type="evidence" value="ECO:0007669"/>
    <property type="project" value="TreeGrafter"/>
</dbReference>
<keyword evidence="8" id="KW-0472">Membrane</keyword>
<dbReference type="Pfam" id="PF10496">
    <property type="entry name" value="Syntaxin-18_N"/>
    <property type="match status" value="1"/>
</dbReference>
<feature type="domain" description="SNARE-complex protein Syntaxin-18 N-terminal" evidence="11">
    <location>
        <begin position="35"/>
        <end position="105"/>
    </location>
</feature>
<dbReference type="GO" id="GO:0015031">
    <property type="term" value="P:protein transport"/>
    <property type="evidence" value="ECO:0007669"/>
    <property type="project" value="UniProtKB-KW"/>
</dbReference>
<keyword evidence="7 9" id="KW-0175">Coiled coil</keyword>
<evidence type="ECO:0000256" key="7">
    <source>
        <dbReference type="ARBA" id="ARBA00023054"/>
    </source>
</evidence>
<name>A0A0G4MLL4_VERLO</name>
<dbReference type="Proteomes" id="UP000044602">
    <property type="component" value="Unassembled WGS sequence"/>
</dbReference>
<evidence type="ECO:0000256" key="2">
    <source>
        <dbReference type="ARBA" id="ARBA00009063"/>
    </source>
</evidence>
<feature type="compositionally biased region" description="Low complexity" evidence="10">
    <location>
        <begin position="102"/>
        <end position="118"/>
    </location>
</feature>
<dbReference type="STRING" id="100787.A0A0G4MLL4"/>
<dbReference type="EMBL" id="CVQH01023372">
    <property type="protein sequence ID" value="CRK35059.1"/>
    <property type="molecule type" value="Genomic_DNA"/>
</dbReference>
<evidence type="ECO:0000256" key="4">
    <source>
        <dbReference type="ARBA" id="ARBA00022692"/>
    </source>
</evidence>